<reference evidence="2 3" key="2">
    <citation type="submission" date="2019-11" db="EMBL/GenBank/DDBJ databases">
        <title>A de novo genome assembly of a pear dwarfing rootstock.</title>
        <authorList>
            <person name="Wang F."/>
            <person name="Wang J."/>
            <person name="Li S."/>
            <person name="Zhang Y."/>
            <person name="Fang M."/>
            <person name="Ma L."/>
            <person name="Zhao Y."/>
            <person name="Jiang S."/>
        </authorList>
    </citation>
    <scope>NUCLEOTIDE SEQUENCE [LARGE SCALE GENOMIC DNA]</scope>
    <source>
        <strain evidence="2">S2</strain>
        <tissue evidence="2">Leaf</tissue>
    </source>
</reference>
<sequence>MASSSSPSNPIDIPSLPNASNFLTIKLDRTNYPLWHAQMLPLLRSRNLVSFVDGTNPCPPAFLKDDVGQLTDKINPDFDAWIQQDAMVLSWINSSVHPTVLASLIGKTSSLSAWTCLRDRYASQSTGRLLQLRNELMNTHRGDSSIAEFLDRINCLADTLSPSGSPVTDSDLVAIILNNVGPAYESTVASAQARDEAITYSALEALLLGAERRQKLHTVFENGPTALAAGRGRSGPSRGRGAP</sequence>
<evidence type="ECO:0000313" key="2">
    <source>
        <dbReference type="EMBL" id="KAB2634316.1"/>
    </source>
</evidence>
<dbReference type="Pfam" id="PF14223">
    <property type="entry name" value="Retrotran_gag_2"/>
    <property type="match status" value="1"/>
</dbReference>
<evidence type="ECO:0000313" key="3">
    <source>
        <dbReference type="Proteomes" id="UP000327157"/>
    </source>
</evidence>
<reference evidence="2 3" key="1">
    <citation type="submission" date="2019-09" db="EMBL/GenBank/DDBJ databases">
        <authorList>
            <person name="Ou C."/>
        </authorList>
    </citation>
    <scope>NUCLEOTIDE SEQUENCE [LARGE SCALE GENOMIC DNA]</scope>
    <source>
        <strain evidence="2">S2</strain>
        <tissue evidence="2">Leaf</tissue>
    </source>
</reference>
<dbReference type="PANTHER" id="PTHR47481">
    <property type="match status" value="1"/>
</dbReference>
<comment type="caution">
    <text evidence="2">The sequence shown here is derived from an EMBL/GenBank/DDBJ whole genome shotgun (WGS) entry which is preliminary data.</text>
</comment>
<dbReference type="Proteomes" id="UP000327157">
    <property type="component" value="Unassembled WGS sequence"/>
</dbReference>
<keyword evidence="3" id="KW-1185">Reference proteome</keyword>
<proteinExistence type="predicted"/>
<gene>
    <name evidence="2" type="ORF">D8674_038372</name>
</gene>
<organism evidence="2 3">
    <name type="scientific">Pyrus ussuriensis x Pyrus communis</name>
    <dbReference type="NCBI Taxonomy" id="2448454"/>
    <lineage>
        <taxon>Eukaryota</taxon>
        <taxon>Viridiplantae</taxon>
        <taxon>Streptophyta</taxon>
        <taxon>Embryophyta</taxon>
        <taxon>Tracheophyta</taxon>
        <taxon>Spermatophyta</taxon>
        <taxon>Magnoliopsida</taxon>
        <taxon>eudicotyledons</taxon>
        <taxon>Gunneridae</taxon>
        <taxon>Pentapetalae</taxon>
        <taxon>rosids</taxon>
        <taxon>fabids</taxon>
        <taxon>Rosales</taxon>
        <taxon>Rosaceae</taxon>
        <taxon>Amygdaloideae</taxon>
        <taxon>Maleae</taxon>
        <taxon>Pyrus</taxon>
    </lineage>
</organism>
<feature type="compositionally biased region" description="Low complexity" evidence="1">
    <location>
        <begin position="228"/>
        <end position="243"/>
    </location>
</feature>
<protein>
    <submittedName>
        <fullName evidence="2">Uncharacterized protein</fullName>
    </submittedName>
</protein>
<dbReference type="AlphaFoldDB" id="A0A5N5I287"/>
<name>A0A5N5I287_9ROSA</name>
<feature type="region of interest" description="Disordered" evidence="1">
    <location>
        <begin position="222"/>
        <end position="243"/>
    </location>
</feature>
<accession>A0A5N5I287</accession>
<dbReference type="EMBL" id="SMOL01000075">
    <property type="protein sequence ID" value="KAB2634316.1"/>
    <property type="molecule type" value="Genomic_DNA"/>
</dbReference>
<dbReference type="OrthoDB" id="1164227at2759"/>
<dbReference type="PANTHER" id="PTHR47481:SF30">
    <property type="entry name" value="CCHC-TYPE DOMAIN-CONTAINING PROTEIN"/>
    <property type="match status" value="1"/>
</dbReference>
<evidence type="ECO:0000256" key="1">
    <source>
        <dbReference type="SAM" id="MobiDB-lite"/>
    </source>
</evidence>